<dbReference type="Proteomes" id="UP000606974">
    <property type="component" value="Unassembled WGS sequence"/>
</dbReference>
<keyword evidence="2" id="KW-1185">Reference proteome</keyword>
<protein>
    <submittedName>
        <fullName evidence="1">Uncharacterized protein</fullName>
    </submittedName>
</protein>
<evidence type="ECO:0000313" key="1">
    <source>
        <dbReference type="EMBL" id="KAF7509849.1"/>
    </source>
</evidence>
<accession>A0A8H7AKK4</accession>
<gene>
    <name evidence="1" type="ORF">GJ744_007360</name>
</gene>
<sequence>MSGFEALLDATVVASPTHTMFLGPMNSYKSLVMLEYIPSVYFVNALSRTGWDLSLLNADNNTLNGGPLFTHPTNISYSVVKATFRSFGAGWTLEDSGQWIAVSVLGAHMVIAAVHSLIIVSRGRSVEAWDSVDELVVLAWNSMPTRRNDELRNCASGIRRTKTLESKVRVVAVEEEGLGSRVELVVVDEMARNKDGRLVTTIRPGEAYI</sequence>
<organism evidence="1 2">
    <name type="scientific">Endocarpon pusillum</name>
    <dbReference type="NCBI Taxonomy" id="364733"/>
    <lineage>
        <taxon>Eukaryota</taxon>
        <taxon>Fungi</taxon>
        <taxon>Dikarya</taxon>
        <taxon>Ascomycota</taxon>
        <taxon>Pezizomycotina</taxon>
        <taxon>Eurotiomycetes</taxon>
        <taxon>Chaetothyriomycetidae</taxon>
        <taxon>Verrucariales</taxon>
        <taxon>Verrucariaceae</taxon>
        <taxon>Endocarpon</taxon>
    </lineage>
</organism>
<evidence type="ECO:0000313" key="2">
    <source>
        <dbReference type="Proteomes" id="UP000606974"/>
    </source>
</evidence>
<dbReference type="AlphaFoldDB" id="A0A8H7AKK4"/>
<reference evidence="1" key="1">
    <citation type="submission" date="2020-02" db="EMBL/GenBank/DDBJ databases">
        <authorList>
            <person name="Palmer J.M."/>
        </authorList>
    </citation>
    <scope>NUCLEOTIDE SEQUENCE</scope>
    <source>
        <strain evidence="1">EPUS1.4</strain>
        <tissue evidence="1">Thallus</tissue>
    </source>
</reference>
<dbReference type="OrthoDB" id="5342924at2759"/>
<comment type="caution">
    <text evidence="1">The sequence shown here is derived from an EMBL/GenBank/DDBJ whole genome shotgun (WGS) entry which is preliminary data.</text>
</comment>
<proteinExistence type="predicted"/>
<name>A0A8H7AKK4_9EURO</name>
<dbReference type="EMBL" id="JAACFV010000036">
    <property type="protein sequence ID" value="KAF7509849.1"/>
    <property type="molecule type" value="Genomic_DNA"/>
</dbReference>